<feature type="repeat" description="TPR" evidence="1">
    <location>
        <begin position="147"/>
        <end position="180"/>
    </location>
</feature>
<dbReference type="PANTHER" id="PTHR12558:SF13">
    <property type="entry name" value="CELL DIVISION CYCLE PROTEIN 27 HOMOLOG"/>
    <property type="match status" value="1"/>
</dbReference>
<dbReference type="SUPFAM" id="SSF48452">
    <property type="entry name" value="TPR-like"/>
    <property type="match status" value="7"/>
</dbReference>
<comment type="caution">
    <text evidence="3">The sequence shown here is derived from an EMBL/GenBank/DDBJ whole genome shotgun (WGS) entry which is preliminary data.</text>
</comment>
<accession>A0A5C5ZDY8</accession>
<dbReference type="PANTHER" id="PTHR12558">
    <property type="entry name" value="CELL DIVISION CYCLE 16,23,27"/>
    <property type="match status" value="1"/>
</dbReference>
<evidence type="ECO:0000256" key="1">
    <source>
        <dbReference type="PROSITE-ProRule" id="PRU00339"/>
    </source>
</evidence>
<sequence length="1468" mass="163958">MQRYQVNYKLLVGLVVGAVAVGGALYGLLLVQSYRGAEKLLTMAEEDRKAGDLHSAAMNLYRFTQKREHDEEHAIEMAMTFAEIAEAEDSEMDDKRQALGIMEATTRKWRKNTELRRRLVDLMMKFGLTKDASEHLQILINDNPKDPELLAMLGTCYLRMNQNEKALRHCAGALGYDPERNKFDDEKAVAPDEIDLYGLLATALSRTNADPAKAESVMDHAVDANPESGDAYVARARLRLSKGDDGKEAGIADLEKALEVDEKNLDALLLRARIYAQDEEYGKAKELLNRGLAESPDSGSLYLTGAYVAAREDGAEAALDWYERGVKETTGGEQISLQVSQARALINAKKLGEARKLINQLAKIPNLQKIMLDYLRARLMVSEENWYQAADQLSTLRPLLQGNSEISEELNGMLALCYTRLEMWEKVIDAAGSVLQINPQSQIAIDLKANAERKIGRSPSTTAGGGGGGSINDRVAEQMRLPEDERNWDGVLTAADQYADEKIEEGLMTPAAKKLLLSEIHMRSQDYKKATSLIKAAINEEPDNINTWRLACRLTASDPEGGAVQALKMLDAVEKRFADRFDDERNLEALLRLDRADMYMQINDEQTVERMLAVTDGIESWPKRQQQMVWQGLITRFEALRAAEALDKARTKVAELAPGELSNLLDMFVAARADNDDARMTDIQNKILEVVGDKNDANWLYTEANRKISLVQRGLEDGSTLKEAEQLAEKARQQRPEWHLPYLLLADLALARNDAAEALNNLDEAADYGQPTARSLLQHVSLLMQSGRFDDALKQLDRATPAFRERLLGRQFAEALLNARYLGIKDRWEESVDAAQNVAEQNPDSGDVQLWLGRFMLKASMSDRLKESTRERAAAAADVAFRKAVELTPKSEEAWLAFLGYLSTTGDEEASAEAVRQLQLELTEDTAPLVLAAGYELQKRWFDAENVYKRALESDPDNRLVISRLARFYLGNGYPRADKLQKATPLMNRLIKAGEEDPQLATTSEVMWAHRTAAKILAQAGDYQKALDAERLLRSNVVNGRLSNEDTLTMAKILASRPEPGSRLKAIKLYESVQGVQDLEPGDKLNLGQLYFATNDWEKAQRTMVELTSRNRDFVAAREAFIRMLLAKDGPGDLKTAANQLKNLQRVAPTDTRTLELLVRISSKMGRKQDVIPVLRGLLQRPENRRDVSVILRVAKLLAELDDVDNAEKLYQAAANMAPRTKVEYADFIGKHRSLDEALDMLDTVDDDDDDVAFLIVQRGTGLLKYAGEGATDEHFDRVQSRLERMLREDPESVRLLMQKAELLDIHRDYDGSSSVYLKLLAREDLKKFERAVVLNNLAYQLAMTTSDKNTMEEAMGYVAEAADILGPRSDILDTRAVVHMAMGQAEEAVADMDLAVTEGATASKYYHKARAHLLAGQTQQAVSAWDKAVDMDLDPNELGLVERDAYEKAKQQIERLKSSGTSQQPAA</sequence>
<dbReference type="RefSeq" id="WP_146583646.1">
    <property type="nucleotide sequence ID" value="NZ_SJPO01000001.1"/>
</dbReference>
<dbReference type="Gene3D" id="1.25.40.10">
    <property type="entry name" value="Tetratricopeptide repeat domain"/>
    <property type="match status" value="7"/>
</dbReference>
<evidence type="ECO:0000313" key="3">
    <source>
        <dbReference type="EMBL" id="TWT85378.1"/>
    </source>
</evidence>
<keyword evidence="2" id="KW-0812">Transmembrane</keyword>
<gene>
    <name evidence="3" type="ORF">Pla123a_01850</name>
</gene>
<dbReference type="InterPro" id="IPR019734">
    <property type="entry name" value="TPR_rpt"/>
</dbReference>
<evidence type="ECO:0000256" key="2">
    <source>
        <dbReference type="SAM" id="Phobius"/>
    </source>
</evidence>
<organism evidence="3 4">
    <name type="scientific">Posidoniimonas polymericola</name>
    <dbReference type="NCBI Taxonomy" id="2528002"/>
    <lineage>
        <taxon>Bacteria</taxon>
        <taxon>Pseudomonadati</taxon>
        <taxon>Planctomycetota</taxon>
        <taxon>Planctomycetia</taxon>
        <taxon>Pirellulales</taxon>
        <taxon>Lacipirellulaceae</taxon>
        <taxon>Posidoniimonas</taxon>
    </lineage>
</organism>
<name>A0A5C5ZDY8_9BACT</name>
<reference evidence="3 4" key="1">
    <citation type="submission" date="2019-02" db="EMBL/GenBank/DDBJ databases">
        <title>Deep-cultivation of Planctomycetes and their phenomic and genomic characterization uncovers novel biology.</title>
        <authorList>
            <person name="Wiegand S."/>
            <person name="Jogler M."/>
            <person name="Boedeker C."/>
            <person name="Pinto D."/>
            <person name="Vollmers J."/>
            <person name="Rivas-Marin E."/>
            <person name="Kohn T."/>
            <person name="Peeters S.H."/>
            <person name="Heuer A."/>
            <person name="Rast P."/>
            <person name="Oberbeckmann S."/>
            <person name="Bunk B."/>
            <person name="Jeske O."/>
            <person name="Meyerdierks A."/>
            <person name="Storesund J.E."/>
            <person name="Kallscheuer N."/>
            <person name="Luecker S."/>
            <person name="Lage O.M."/>
            <person name="Pohl T."/>
            <person name="Merkel B.J."/>
            <person name="Hornburger P."/>
            <person name="Mueller R.-W."/>
            <person name="Bruemmer F."/>
            <person name="Labrenz M."/>
            <person name="Spormann A.M."/>
            <person name="Op Den Camp H."/>
            <person name="Overmann J."/>
            <person name="Amann R."/>
            <person name="Jetten M.S.M."/>
            <person name="Mascher T."/>
            <person name="Medema M.H."/>
            <person name="Devos D.P."/>
            <person name="Kaster A.-K."/>
            <person name="Ovreas L."/>
            <person name="Rohde M."/>
            <person name="Galperin M.Y."/>
            <person name="Jogler C."/>
        </authorList>
    </citation>
    <scope>NUCLEOTIDE SEQUENCE [LARGE SCALE GENOMIC DNA]</scope>
    <source>
        <strain evidence="3 4">Pla123a</strain>
    </source>
</reference>
<dbReference type="EMBL" id="SJPO01000001">
    <property type="protein sequence ID" value="TWT85378.1"/>
    <property type="molecule type" value="Genomic_DNA"/>
</dbReference>
<dbReference type="InterPro" id="IPR011990">
    <property type="entry name" value="TPR-like_helical_dom_sf"/>
</dbReference>
<evidence type="ECO:0000313" key="4">
    <source>
        <dbReference type="Proteomes" id="UP000318478"/>
    </source>
</evidence>
<dbReference type="OrthoDB" id="222939at2"/>
<feature type="transmembrane region" description="Helical" evidence="2">
    <location>
        <begin position="12"/>
        <end position="31"/>
    </location>
</feature>
<keyword evidence="1" id="KW-0802">TPR repeat</keyword>
<dbReference type="Proteomes" id="UP000318478">
    <property type="component" value="Unassembled WGS sequence"/>
</dbReference>
<keyword evidence="2" id="KW-1133">Transmembrane helix</keyword>
<protein>
    <submittedName>
        <fullName evidence="3">Tetratricopeptide repeat protein</fullName>
    </submittedName>
</protein>
<dbReference type="SMART" id="SM00028">
    <property type="entry name" value="TPR"/>
    <property type="match status" value="10"/>
</dbReference>
<dbReference type="Pfam" id="PF14559">
    <property type="entry name" value="TPR_19"/>
    <property type="match status" value="1"/>
</dbReference>
<dbReference type="PROSITE" id="PS50005">
    <property type="entry name" value="TPR"/>
    <property type="match status" value="1"/>
</dbReference>
<keyword evidence="2" id="KW-0472">Membrane</keyword>
<keyword evidence="4" id="KW-1185">Reference proteome</keyword>
<proteinExistence type="predicted"/>